<proteinExistence type="predicted"/>
<reference evidence="2 3" key="1">
    <citation type="submission" date="2019-05" db="EMBL/GenBank/DDBJ databases">
        <title>Another draft genome of Portunus trituberculatus and its Hox gene families provides insights of decapod evolution.</title>
        <authorList>
            <person name="Jeong J.-H."/>
            <person name="Song I."/>
            <person name="Kim S."/>
            <person name="Choi T."/>
            <person name="Kim D."/>
            <person name="Ryu S."/>
            <person name="Kim W."/>
        </authorList>
    </citation>
    <scope>NUCLEOTIDE SEQUENCE [LARGE SCALE GENOMIC DNA]</scope>
    <source>
        <tissue evidence="2">Muscle</tissue>
    </source>
</reference>
<dbReference type="AlphaFoldDB" id="A0A5B7JSA8"/>
<dbReference type="Proteomes" id="UP000324222">
    <property type="component" value="Unassembled WGS sequence"/>
</dbReference>
<feature type="region of interest" description="Disordered" evidence="1">
    <location>
        <begin position="36"/>
        <end position="60"/>
    </location>
</feature>
<name>A0A5B7JSA8_PORTR</name>
<sequence>MRPNIEGVNANPEQQNLTQDGVSLVVSPRLASQQHAAVPLPASSDPCSSCRFSSHPPAQP</sequence>
<evidence type="ECO:0000256" key="1">
    <source>
        <dbReference type="SAM" id="MobiDB-lite"/>
    </source>
</evidence>
<comment type="caution">
    <text evidence="2">The sequence shown here is derived from an EMBL/GenBank/DDBJ whole genome shotgun (WGS) entry which is preliminary data.</text>
</comment>
<evidence type="ECO:0000313" key="3">
    <source>
        <dbReference type="Proteomes" id="UP000324222"/>
    </source>
</evidence>
<dbReference type="EMBL" id="VSRR010104366">
    <property type="protein sequence ID" value="MPC96027.1"/>
    <property type="molecule type" value="Genomic_DNA"/>
</dbReference>
<accession>A0A5B7JSA8</accession>
<feature type="compositionally biased region" description="Low complexity" evidence="1">
    <location>
        <begin position="43"/>
        <end position="54"/>
    </location>
</feature>
<keyword evidence="3" id="KW-1185">Reference proteome</keyword>
<protein>
    <submittedName>
        <fullName evidence="2">Uncharacterized protein</fullName>
    </submittedName>
</protein>
<evidence type="ECO:0000313" key="2">
    <source>
        <dbReference type="EMBL" id="MPC96027.1"/>
    </source>
</evidence>
<gene>
    <name evidence="2" type="ORF">E2C01_091263</name>
</gene>
<organism evidence="2 3">
    <name type="scientific">Portunus trituberculatus</name>
    <name type="common">Swimming crab</name>
    <name type="synonym">Neptunus trituberculatus</name>
    <dbReference type="NCBI Taxonomy" id="210409"/>
    <lineage>
        <taxon>Eukaryota</taxon>
        <taxon>Metazoa</taxon>
        <taxon>Ecdysozoa</taxon>
        <taxon>Arthropoda</taxon>
        <taxon>Crustacea</taxon>
        <taxon>Multicrustacea</taxon>
        <taxon>Malacostraca</taxon>
        <taxon>Eumalacostraca</taxon>
        <taxon>Eucarida</taxon>
        <taxon>Decapoda</taxon>
        <taxon>Pleocyemata</taxon>
        <taxon>Brachyura</taxon>
        <taxon>Eubrachyura</taxon>
        <taxon>Portunoidea</taxon>
        <taxon>Portunidae</taxon>
        <taxon>Portuninae</taxon>
        <taxon>Portunus</taxon>
    </lineage>
</organism>